<organism evidence="1 2">
    <name type="scientific">Colocasia esculenta</name>
    <name type="common">Wild taro</name>
    <name type="synonym">Arum esculentum</name>
    <dbReference type="NCBI Taxonomy" id="4460"/>
    <lineage>
        <taxon>Eukaryota</taxon>
        <taxon>Viridiplantae</taxon>
        <taxon>Streptophyta</taxon>
        <taxon>Embryophyta</taxon>
        <taxon>Tracheophyta</taxon>
        <taxon>Spermatophyta</taxon>
        <taxon>Magnoliopsida</taxon>
        <taxon>Liliopsida</taxon>
        <taxon>Araceae</taxon>
        <taxon>Aroideae</taxon>
        <taxon>Colocasieae</taxon>
        <taxon>Colocasia</taxon>
    </lineage>
</organism>
<protein>
    <submittedName>
        <fullName evidence="1">Uncharacterized protein</fullName>
    </submittedName>
</protein>
<dbReference type="AlphaFoldDB" id="A0A843U0Y4"/>
<gene>
    <name evidence="1" type="ORF">Taro_008120</name>
</gene>
<comment type="caution">
    <text evidence="1">The sequence shown here is derived from an EMBL/GenBank/DDBJ whole genome shotgun (WGS) entry which is preliminary data.</text>
</comment>
<accession>A0A843U0Y4</accession>
<name>A0A843U0Y4_COLES</name>
<dbReference type="EMBL" id="NMUH01000263">
    <property type="protein sequence ID" value="MQL75737.1"/>
    <property type="molecule type" value="Genomic_DNA"/>
</dbReference>
<keyword evidence="2" id="KW-1185">Reference proteome</keyword>
<evidence type="ECO:0000313" key="1">
    <source>
        <dbReference type="EMBL" id="MQL75737.1"/>
    </source>
</evidence>
<reference evidence="1" key="1">
    <citation type="submission" date="2017-07" db="EMBL/GenBank/DDBJ databases">
        <title>Taro Niue Genome Assembly and Annotation.</title>
        <authorList>
            <person name="Atibalentja N."/>
            <person name="Keating K."/>
            <person name="Fields C.J."/>
        </authorList>
    </citation>
    <scope>NUCLEOTIDE SEQUENCE</scope>
    <source>
        <strain evidence="1">Niue_2</strain>
        <tissue evidence="1">Leaf</tissue>
    </source>
</reference>
<sequence length="95" mass="10310">MVVDDERSIGDGHLQQFGICFPSPSCGACQPACQAEVRVCAMQRKNFLNISVKRMGAPCFDLNFFDSVPFNHQAIGVACAGPPSPSIETDRQNFS</sequence>
<proteinExistence type="predicted"/>
<dbReference type="Proteomes" id="UP000652761">
    <property type="component" value="Unassembled WGS sequence"/>
</dbReference>
<evidence type="ECO:0000313" key="2">
    <source>
        <dbReference type="Proteomes" id="UP000652761"/>
    </source>
</evidence>